<dbReference type="GO" id="GO:0046872">
    <property type="term" value="F:metal ion binding"/>
    <property type="evidence" value="ECO:0007669"/>
    <property type="project" value="UniProtKB-KW"/>
</dbReference>
<dbReference type="RefSeq" id="WP_148871166.1">
    <property type="nucleotide sequence ID" value="NZ_VNIA01000008.1"/>
</dbReference>
<dbReference type="Gene3D" id="3.40.630.10">
    <property type="entry name" value="Zn peptidases"/>
    <property type="match status" value="1"/>
</dbReference>
<comment type="cofactor">
    <cofactor evidence="1">
        <name>Zn(2+)</name>
        <dbReference type="ChEBI" id="CHEBI:29105"/>
    </cofactor>
</comment>
<dbReference type="Proteomes" id="UP000323136">
    <property type="component" value="Unassembled WGS sequence"/>
</dbReference>
<dbReference type="EMBL" id="VNIA01000008">
    <property type="protein sequence ID" value="TYP96258.1"/>
    <property type="molecule type" value="Genomic_DNA"/>
</dbReference>
<comment type="caution">
    <text evidence="6">The sequence shown here is derived from an EMBL/GenBank/DDBJ whole genome shotgun (WGS) entry which is preliminary data.</text>
</comment>
<dbReference type="GO" id="GO:0016811">
    <property type="term" value="F:hydrolase activity, acting on carbon-nitrogen (but not peptide) bonds, in linear amides"/>
    <property type="evidence" value="ECO:0007669"/>
    <property type="project" value="InterPro"/>
</dbReference>
<evidence type="ECO:0000256" key="3">
    <source>
        <dbReference type="ARBA" id="ARBA00022801"/>
    </source>
</evidence>
<evidence type="ECO:0000256" key="4">
    <source>
        <dbReference type="ARBA" id="ARBA00022833"/>
    </source>
</evidence>
<dbReference type="PIRSF" id="PIRSF039012">
    <property type="entry name" value="ASP"/>
    <property type="match status" value="1"/>
</dbReference>
<sequence length="319" mass="35163">MNNTIKYINELNIEDTLKNSIQCYWLKLTSNALGEAISIPIMVARGKEEGPVLGLTAAVHGNELNGISVIQRLFKDLDTDSMKGTIVGVPVVNIPSFIMGERVFNDGIDINRIMPGKINGNASEVYSNRFINKIIKKVDYLLDLHTASFGRVNSFYIRSDMSKPMTKQFALLQGAEIIVHTPPSDGTLRGAAEELGIPSITIEVGNPHSFQKKIIKSGVTGVHNVLSYLGIIPDEIEESKNGTVLCKKSYWLYTDEGGLLTVHVDLRDFVKKEEHIATLRDVFGNIIKKYYAPEEGIIVGKSVNPVNQSGGRIIHLGIQ</sequence>
<dbReference type="InterPro" id="IPR053138">
    <property type="entry name" value="N-alpha-Ac-DABA_deacetylase"/>
</dbReference>
<evidence type="ECO:0000259" key="5">
    <source>
        <dbReference type="Pfam" id="PF24827"/>
    </source>
</evidence>
<dbReference type="GO" id="GO:0016788">
    <property type="term" value="F:hydrolase activity, acting on ester bonds"/>
    <property type="evidence" value="ECO:0007669"/>
    <property type="project" value="InterPro"/>
</dbReference>
<evidence type="ECO:0000313" key="7">
    <source>
        <dbReference type="Proteomes" id="UP000323136"/>
    </source>
</evidence>
<dbReference type="AlphaFoldDB" id="A0A5S5DLK9"/>
<organism evidence="6 7">
    <name type="scientific">Tenacibaculum adriaticum</name>
    <dbReference type="NCBI Taxonomy" id="413713"/>
    <lineage>
        <taxon>Bacteria</taxon>
        <taxon>Pseudomonadati</taxon>
        <taxon>Bacteroidota</taxon>
        <taxon>Flavobacteriia</taxon>
        <taxon>Flavobacteriales</taxon>
        <taxon>Flavobacteriaceae</taxon>
        <taxon>Tenacibaculum</taxon>
    </lineage>
</organism>
<proteinExistence type="predicted"/>
<feature type="domain" description="Succinylglutamate desuccinylase/Aspartoacylase catalytic" evidence="5">
    <location>
        <begin position="50"/>
        <end position="228"/>
    </location>
</feature>
<dbReference type="PANTHER" id="PTHR37326">
    <property type="entry name" value="BLL3975 PROTEIN"/>
    <property type="match status" value="1"/>
</dbReference>
<protein>
    <recommendedName>
        <fullName evidence="5">Succinylglutamate desuccinylase/Aspartoacylase catalytic domain-containing protein</fullName>
    </recommendedName>
</protein>
<keyword evidence="7" id="KW-1185">Reference proteome</keyword>
<accession>A0A5S5DLK9</accession>
<evidence type="ECO:0000256" key="2">
    <source>
        <dbReference type="ARBA" id="ARBA00022723"/>
    </source>
</evidence>
<dbReference type="Pfam" id="PF24827">
    <property type="entry name" value="AstE_AspA_cat"/>
    <property type="match status" value="1"/>
</dbReference>
<dbReference type="OrthoDB" id="9782876at2"/>
<keyword evidence="4" id="KW-0862">Zinc</keyword>
<reference evidence="6 7" key="1">
    <citation type="submission" date="2019-07" db="EMBL/GenBank/DDBJ databases">
        <title>Genomic Encyclopedia of Type Strains, Phase IV (KMG-IV): sequencing the most valuable type-strain genomes for metagenomic binning, comparative biology and taxonomic classification.</title>
        <authorList>
            <person name="Goeker M."/>
        </authorList>
    </citation>
    <scope>NUCLEOTIDE SEQUENCE [LARGE SCALE GENOMIC DNA]</scope>
    <source>
        <strain evidence="6 7">DSM 18961</strain>
    </source>
</reference>
<keyword evidence="2" id="KW-0479">Metal-binding</keyword>
<keyword evidence="3" id="KW-0378">Hydrolase</keyword>
<dbReference type="CDD" id="cd06251">
    <property type="entry name" value="M14_ASTE_ASPA-like"/>
    <property type="match status" value="1"/>
</dbReference>
<gene>
    <name evidence="6" type="ORF">C7447_1088</name>
</gene>
<dbReference type="InterPro" id="IPR043795">
    <property type="entry name" value="N-alpha-Ac-DABA-like"/>
</dbReference>
<dbReference type="InterPro" id="IPR055438">
    <property type="entry name" value="AstE_AspA_cat"/>
</dbReference>
<evidence type="ECO:0000313" key="6">
    <source>
        <dbReference type="EMBL" id="TYP96258.1"/>
    </source>
</evidence>
<evidence type="ECO:0000256" key="1">
    <source>
        <dbReference type="ARBA" id="ARBA00001947"/>
    </source>
</evidence>
<name>A0A5S5DLK9_9FLAO</name>
<dbReference type="SUPFAM" id="SSF53187">
    <property type="entry name" value="Zn-dependent exopeptidases"/>
    <property type="match status" value="1"/>
</dbReference>
<dbReference type="PANTHER" id="PTHR37326:SF1">
    <property type="entry name" value="BLL3975 PROTEIN"/>
    <property type="match status" value="1"/>
</dbReference>